<protein>
    <submittedName>
        <fullName evidence="2">Uncharacterized protein</fullName>
    </submittedName>
</protein>
<sequence>MFDIFSNTIDFYKNSLFFVILVLCIIRVGGISFFIKLLLKAVRLDYSDKRIKLHEDDFFNAQLFRLFNGVNVKTAKDAELVCEALSKGEIKRSDFRLSGFFGAVGVNRPDRMSVIAMSGLFVWCFICALSLIYLSPPMKLDYTAYHYRNETALISHDNVYDPVGKKYFNKKNCLEKDEKKEIIKLSCEYLITSDVDMKNELSKAIDEDKVALRAYLVLVAFFASFGGGMFIGYMNFLKINKVICNLKTNVA</sequence>
<dbReference type="Proteomes" id="UP000256817">
    <property type="component" value="Unassembled WGS sequence"/>
</dbReference>
<gene>
    <name evidence="2" type="ORF">DMB85_020585</name>
</gene>
<evidence type="ECO:0000256" key="1">
    <source>
        <dbReference type="SAM" id="Phobius"/>
    </source>
</evidence>
<comment type="caution">
    <text evidence="2">The sequence shown here is derived from an EMBL/GenBank/DDBJ whole genome shotgun (WGS) entry which is preliminary data.</text>
</comment>
<dbReference type="RefSeq" id="WP_116238261.1">
    <property type="nucleotide sequence ID" value="NZ_QHJW02000103.1"/>
</dbReference>
<dbReference type="EMBL" id="QHJW02000103">
    <property type="protein sequence ID" value="RRO01873.1"/>
    <property type="molecule type" value="Genomic_DNA"/>
</dbReference>
<feature type="transmembrane region" description="Helical" evidence="1">
    <location>
        <begin position="16"/>
        <end position="39"/>
    </location>
</feature>
<keyword evidence="1" id="KW-0812">Transmembrane</keyword>
<keyword evidence="3" id="KW-1185">Reference proteome</keyword>
<evidence type="ECO:0000313" key="2">
    <source>
        <dbReference type="EMBL" id="RRO01873.1"/>
    </source>
</evidence>
<name>A0A3R8NAZ2_9GAMM</name>
<reference evidence="2" key="1">
    <citation type="submission" date="2018-11" db="EMBL/GenBank/DDBJ databases">
        <title>Draft genome sequences of proposed Pectobacterium aquaticum sp. nov. isolated in France from fresh water.</title>
        <authorList>
            <person name="Pedron J."/>
            <person name="Barny M.A."/>
        </authorList>
    </citation>
    <scope>NUCLEOTIDE SEQUENCE [LARGE SCALE GENOMIC DNA]</scope>
    <source>
        <strain evidence="2">A35-S23-M15</strain>
    </source>
</reference>
<evidence type="ECO:0000313" key="3">
    <source>
        <dbReference type="Proteomes" id="UP000256817"/>
    </source>
</evidence>
<feature type="transmembrane region" description="Helical" evidence="1">
    <location>
        <begin position="214"/>
        <end position="237"/>
    </location>
</feature>
<keyword evidence="1" id="KW-1133">Transmembrane helix</keyword>
<keyword evidence="1" id="KW-0472">Membrane</keyword>
<feature type="transmembrane region" description="Helical" evidence="1">
    <location>
        <begin position="114"/>
        <end position="134"/>
    </location>
</feature>
<organism evidence="2 3">
    <name type="scientific">Pectobacterium aquaticum</name>
    <dbReference type="NCBI Taxonomy" id="2204145"/>
    <lineage>
        <taxon>Bacteria</taxon>
        <taxon>Pseudomonadati</taxon>
        <taxon>Pseudomonadota</taxon>
        <taxon>Gammaproteobacteria</taxon>
        <taxon>Enterobacterales</taxon>
        <taxon>Pectobacteriaceae</taxon>
        <taxon>Pectobacterium</taxon>
    </lineage>
</organism>
<proteinExistence type="predicted"/>
<accession>A0A3R8NAZ2</accession>